<feature type="binding site" evidence="9">
    <location>
        <position position="222"/>
    </location>
    <ligand>
        <name>Mn(2+)</name>
        <dbReference type="ChEBI" id="CHEBI:29035"/>
    </ligand>
</feature>
<name>A0A844FTE4_9FIRM</name>
<dbReference type="Proteomes" id="UP000442619">
    <property type="component" value="Unassembled WGS sequence"/>
</dbReference>
<evidence type="ECO:0000256" key="7">
    <source>
        <dbReference type="ARBA" id="ARBA00023125"/>
    </source>
</evidence>
<keyword evidence="1 9" id="KW-0540">Nuclease</keyword>
<comment type="cofactor">
    <cofactor evidence="9">
        <name>Mg(2+)</name>
        <dbReference type="ChEBI" id="CHEBI:18420"/>
    </cofactor>
    <cofactor evidence="9">
        <name>Mn(2+)</name>
        <dbReference type="ChEBI" id="CHEBI:29035"/>
    </cofactor>
</comment>
<evidence type="ECO:0000256" key="2">
    <source>
        <dbReference type="ARBA" id="ARBA00022723"/>
    </source>
</evidence>
<gene>
    <name evidence="9 10" type="primary">cas1</name>
    <name evidence="10" type="ORF">FYJ79_04825</name>
</gene>
<dbReference type="InterPro" id="IPR042211">
    <property type="entry name" value="CRISPR-assoc_Cas1_N"/>
</dbReference>
<dbReference type="EC" id="3.1.-.-" evidence="9"/>
<reference evidence="10 11" key="1">
    <citation type="submission" date="2019-08" db="EMBL/GenBank/DDBJ databases">
        <title>In-depth cultivation of the pig gut microbiome towards novel bacterial diversity and tailored functional studies.</title>
        <authorList>
            <person name="Wylensek D."/>
            <person name="Hitch T.C.A."/>
            <person name="Clavel T."/>
        </authorList>
    </citation>
    <scope>NUCLEOTIDE SEQUENCE [LARGE SCALE GENOMIC DNA]</scope>
    <source>
        <strain evidence="10 11">CA-Schmier-601-WT-3</strain>
    </source>
</reference>
<evidence type="ECO:0000313" key="10">
    <source>
        <dbReference type="EMBL" id="MST88905.1"/>
    </source>
</evidence>
<keyword evidence="11" id="KW-1185">Reference proteome</keyword>
<keyword evidence="4 9" id="KW-0378">Hydrolase</keyword>
<dbReference type="Gene3D" id="1.20.120.920">
    <property type="entry name" value="CRISPR-associated endonuclease Cas1, C-terminal domain"/>
    <property type="match status" value="1"/>
</dbReference>
<comment type="similarity">
    <text evidence="9">Belongs to the CRISPR-associated endonuclease Cas1 family.</text>
</comment>
<dbReference type="Gene3D" id="3.100.10.20">
    <property type="entry name" value="CRISPR-associated endonuclease Cas1, N-terminal domain"/>
    <property type="match status" value="1"/>
</dbReference>
<dbReference type="CDD" id="cd09634">
    <property type="entry name" value="Cas1_I-II-III"/>
    <property type="match status" value="1"/>
</dbReference>
<dbReference type="GO" id="GO:0046872">
    <property type="term" value="F:metal ion binding"/>
    <property type="evidence" value="ECO:0007669"/>
    <property type="project" value="UniProtKB-UniRule"/>
</dbReference>
<dbReference type="HAMAP" id="MF_01470">
    <property type="entry name" value="Cas1"/>
    <property type="match status" value="1"/>
</dbReference>
<dbReference type="RefSeq" id="WP_154515017.1">
    <property type="nucleotide sequence ID" value="NZ_VUNM01000007.1"/>
</dbReference>
<comment type="subunit">
    <text evidence="9">Homodimer, forms a heterotetramer with a Cas2 homodimer.</text>
</comment>
<dbReference type="PANTHER" id="PTHR43219">
    <property type="entry name" value="CRISPR-ASSOCIATED ENDONUCLEASE CAS1"/>
    <property type="match status" value="1"/>
</dbReference>
<dbReference type="AlphaFoldDB" id="A0A844FTE4"/>
<keyword evidence="7 9" id="KW-0238">DNA-binding</keyword>
<dbReference type="PANTHER" id="PTHR43219:SF1">
    <property type="entry name" value="CRISPR-ASSOCIATED ENDONUCLEASE CAS1"/>
    <property type="match status" value="1"/>
</dbReference>
<dbReference type="InterPro" id="IPR002729">
    <property type="entry name" value="CRISPR-assoc_Cas1"/>
</dbReference>
<keyword evidence="3 9" id="KW-0255">Endonuclease</keyword>
<dbReference type="InterPro" id="IPR019858">
    <property type="entry name" value="CRISPR-assoc_Cas1_HMARI/TNEAP"/>
</dbReference>
<dbReference type="GO" id="GO:0016787">
    <property type="term" value="F:hydrolase activity"/>
    <property type="evidence" value="ECO:0007669"/>
    <property type="project" value="UniProtKB-KW"/>
</dbReference>
<dbReference type="GO" id="GO:0043571">
    <property type="term" value="P:maintenance of CRISPR repeat elements"/>
    <property type="evidence" value="ECO:0007669"/>
    <property type="project" value="UniProtKB-UniRule"/>
</dbReference>
<evidence type="ECO:0000256" key="1">
    <source>
        <dbReference type="ARBA" id="ARBA00022722"/>
    </source>
</evidence>
<feature type="binding site" evidence="9">
    <location>
        <position position="237"/>
    </location>
    <ligand>
        <name>Mn(2+)</name>
        <dbReference type="ChEBI" id="CHEBI:29035"/>
    </ligand>
</feature>
<proteinExistence type="inferred from homology"/>
<evidence type="ECO:0000313" key="11">
    <source>
        <dbReference type="Proteomes" id="UP000442619"/>
    </source>
</evidence>
<protein>
    <recommendedName>
        <fullName evidence="9">CRISPR-associated endonuclease Cas1</fullName>
        <ecNumber evidence="9">3.1.-.-</ecNumber>
    </recommendedName>
</protein>
<dbReference type="Pfam" id="PF01867">
    <property type="entry name" value="Cas_Cas1"/>
    <property type="match status" value="1"/>
</dbReference>
<evidence type="ECO:0000256" key="5">
    <source>
        <dbReference type="ARBA" id="ARBA00022842"/>
    </source>
</evidence>
<sequence length="329" mass="38437">MKKTIYLYKSGELHRKDSSLCLLDKNGDVTYIPIEQIDAVLCFGDITLNKRVLGLLNTYCVSAQFYNYYGQYIGRFIPKEYVSGKDMICQIDSFRNDKMRLSIAYAITETELHNILSLLKYYNKKDIDLINMIHANSDILSELDECNSVDQLLLKEAQAKKIYYAGIDKILENTNYHFVKRSIQPPGNEVNALMSYGYALLYANFLTEIDKSPLMANISYVHSIAKTTDSLQYDLADILKPVIVDRMVLRMIRKNQLKNSYFNKTNNSCYLSKEGVAFYLNEYENQLAQSIHIGNRYYSYKNIITKEVYNLYNYITGKKKFYKPYRMEW</sequence>
<evidence type="ECO:0000256" key="9">
    <source>
        <dbReference type="HAMAP-Rule" id="MF_01470"/>
    </source>
</evidence>
<evidence type="ECO:0000256" key="3">
    <source>
        <dbReference type="ARBA" id="ARBA00022759"/>
    </source>
</evidence>
<feature type="binding site" evidence="9">
    <location>
        <position position="156"/>
    </location>
    <ligand>
        <name>Mn(2+)</name>
        <dbReference type="ChEBI" id="CHEBI:29035"/>
    </ligand>
</feature>
<dbReference type="InterPro" id="IPR042206">
    <property type="entry name" value="CRISPR-assoc_Cas1_C"/>
</dbReference>
<evidence type="ECO:0000256" key="6">
    <source>
        <dbReference type="ARBA" id="ARBA00023118"/>
    </source>
</evidence>
<keyword evidence="5 9" id="KW-0460">Magnesium</keyword>
<keyword evidence="8 9" id="KW-0464">Manganese</keyword>
<dbReference type="GO" id="GO:0051607">
    <property type="term" value="P:defense response to virus"/>
    <property type="evidence" value="ECO:0007669"/>
    <property type="project" value="UniProtKB-UniRule"/>
</dbReference>
<comment type="function">
    <text evidence="9">CRISPR (clustered regularly interspaced short palindromic repeat), is an adaptive immune system that provides protection against mobile genetic elements (viruses, transposable elements and conjugative plasmids). CRISPR clusters contain spacers, sequences complementary to antecedent mobile elements, and target invading nucleic acids. CRISPR clusters are transcribed and processed into CRISPR RNA (crRNA). Acts as a dsDNA endonuclease. Involved in the integration of spacer DNA into the CRISPR cassette.</text>
</comment>
<dbReference type="NCBIfam" id="TIGR00287">
    <property type="entry name" value="cas1"/>
    <property type="match status" value="1"/>
</dbReference>
<keyword evidence="6 9" id="KW-0051">Antiviral defense</keyword>
<evidence type="ECO:0000256" key="8">
    <source>
        <dbReference type="ARBA" id="ARBA00023211"/>
    </source>
</evidence>
<dbReference type="EMBL" id="VUNM01000007">
    <property type="protein sequence ID" value="MST88905.1"/>
    <property type="molecule type" value="Genomic_DNA"/>
</dbReference>
<accession>A0A844FTE4</accession>
<comment type="caution">
    <text evidence="10">The sequence shown here is derived from an EMBL/GenBank/DDBJ whole genome shotgun (WGS) entry which is preliminary data.</text>
</comment>
<organism evidence="10 11">
    <name type="scientific">Sharpea porci</name>
    <dbReference type="NCBI Taxonomy" id="2652286"/>
    <lineage>
        <taxon>Bacteria</taxon>
        <taxon>Bacillati</taxon>
        <taxon>Bacillota</taxon>
        <taxon>Erysipelotrichia</taxon>
        <taxon>Erysipelotrichales</taxon>
        <taxon>Coprobacillaceae</taxon>
        <taxon>Sharpea</taxon>
    </lineage>
</organism>
<evidence type="ECO:0000256" key="4">
    <source>
        <dbReference type="ARBA" id="ARBA00022801"/>
    </source>
</evidence>
<dbReference type="GO" id="GO:0003677">
    <property type="term" value="F:DNA binding"/>
    <property type="evidence" value="ECO:0007669"/>
    <property type="project" value="UniProtKB-KW"/>
</dbReference>
<keyword evidence="2 9" id="KW-0479">Metal-binding</keyword>
<dbReference type="GO" id="GO:0004520">
    <property type="term" value="F:DNA endonuclease activity"/>
    <property type="evidence" value="ECO:0007669"/>
    <property type="project" value="InterPro"/>
</dbReference>